<dbReference type="GO" id="GO:0008168">
    <property type="term" value="F:methyltransferase activity"/>
    <property type="evidence" value="ECO:0007669"/>
    <property type="project" value="UniProtKB-KW"/>
</dbReference>
<gene>
    <name evidence="2" type="ORF">GCM10008943_00230</name>
</gene>
<dbReference type="NCBIfam" id="TIGR01444">
    <property type="entry name" value="fkbM_fam"/>
    <property type="match status" value="1"/>
</dbReference>
<proteinExistence type="predicted"/>
<dbReference type="EMBL" id="BAAADE010000001">
    <property type="protein sequence ID" value="GAA0589157.1"/>
    <property type="molecule type" value="Genomic_DNA"/>
</dbReference>
<dbReference type="Proteomes" id="UP001424441">
    <property type="component" value="Unassembled WGS sequence"/>
</dbReference>
<reference evidence="2 3" key="1">
    <citation type="journal article" date="2019" name="Int. J. Syst. Evol. Microbiol.">
        <title>The Global Catalogue of Microorganisms (GCM) 10K type strain sequencing project: providing services to taxonomists for standard genome sequencing and annotation.</title>
        <authorList>
            <consortium name="The Broad Institute Genomics Platform"/>
            <consortium name="The Broad Institute Genome Sequencing Center for Infectious Disease"/>
            <person name="Wu L."/>
            <person name="Ma J."/>
        </authorList>
    </citation>
    <scope>NUCLEOTIDE SEQUENCE [LARGE SCALE GENOMIC DNA]</scope>
    <source>
        <strain evidence="2 3">JCM 15115</strain>
    </source>
</reference>
<evidence type="ECO:0000313" key="2">
    <source>
        <dbReference type="EMBL" id="GAA0589157.1"/>
    </source>
</evidence>
<accession>A0ABN1FEJ3</accession>
<dbReference type="PANTHER" id="PTHR34203">
    <property type="entry name" value="METHYLTRANSFERASE, FKBM FAMILY PROTEIN"/>
    <property type="match status" value="1"/>
</dbReference>
<dbReference type="Gene3D" id="3.40.50.150">
    <property type="entry name" value="Vaccinia Virus protein VP39"/>
    <property type="match status" value="1"/>
</dbReference>
<name>A0ABN1FEJ3_9HYPH</name>
<keyword evidence="2" id="KW-0489">Methyltransferase</keyword>
<dbReference type="InterPro" id="IPR052514">
    <property type="entry name" value="SAM-dependent_MTase"/>
</dbReference>
<dbReference type="InterPro" id="IPR029063">
    <property type="entry name" value="SAM-dependent_MTases_sf"/>
</dbReference>
<feature type="domain" description="Methyltransferase FkbM" evidence="1">
    <location>
        <begin position="57"/>
        <end position="200"/>
    </location>
</feature>
<protein>
    <submittedName>
        <fullName evidence="2">FkbM family methyltransferase</fullName>
    </submittedName>
</protein>
<keyword evidence="3" id="KW-1185">Reference proteome</keyword>
<dbReference type="SUPFAM" id="SSF53335">
    <property type="entry name" value="S-adenosyl-L-methionine-dependent methyltransferases"/>
    <property type="match status" value="1"/>
</dbReference>
<dbReference type="InterPro" id="IPR006342">
    <property type="entry name" value="FkbM_mtfrase"/>
</dbReference>
<evidence type="ECO:0000313" key="3">
    <source>
        <dbReference type="Proteomes" id="UP001424441"/>
    </source>
</evidence>
<keyword evidence="2" id="KW-0808">Transferase</keyword>
<evidence type="ECO:0000259" key="1">
    <source>
        <dbReference type="Pfam" id="PF05050"/>
    </source>
</evidence>
<organism evidence="2 3">
    <name type="scientific">Paenochrobactrum glaciei</name>
    <dbReference type="NCBI Taxonomy" id="486407"/>
    <lineage>
        <taxon>Bacteria</taxon>
        <taxon>Pseudomonadati</taxon>
        <taxon>Pseudomonadota</taxon>
        <taxon>Alphaproteobacteria</taxon>
        <taxon>Hyphomicrobiales</taxon>
        <taxon>Brucellaceae</taxon>
        <taxon>Paenochrobactrum</taxon>
    </lineage>
</organism>
<sequence length="258" mass="29114">MVKGKMKIYQSGGLDYLLTDGPDFISNHLRQGRIWEELTLNISKALIKDIKEPVLVDIGANLGAWSVPMGYHIHPIGGTIHAFEPQRPVFYQLCANYICNNLTNCYANNLAIGDFTGFIDIPLLDIFECKNLGALSISEKIRKEQGWITNVSQTERVRISSLDDLQLPTAHLIKVDVEGLEFEVFKGGKNWLKQSGNPPILFEVWGDYMANMIPTRQKLMHFLQNEMGYELFQYGELCIGQHQNNQKINIGALIGQTA</sequence>
<comment type="caution">
    <text evidence="2">The sequence shown here is derived from an EMBL/GenBank/DDBJ whole genome shotgun (WGS) entry which is preliminary data.</text>
</comment>
<dbReference type="PANTHER" id="PTHR34203:SF15">
    <property type="entry name" value="SLL1173 PROTEIN"/>
    <property type="match status" value="1"/>
</dbReference>
<dbReference type="GO" id="GO:0032259">
    <property type="term" value="P:methylation"/>
    <property type="evidence" value="ECO:0007669"/>
    <property type="project" value="UniProtKB-KW"/>
</dbReference>
<dbReference type="Pfam" id="PF05050">
    <property type="entry name" value="Methyltransf_21"/>
    <property type="match status" value="1"/>
</dbReference>